<comment type="caution">
    <text evidence="10">The sequence shown here is derived from an EMBL/GenBank/DDBJ whole genome shotgun (WGS) entry which is preliminary data.</text>
</comment>
<dbReference type="GO" id="GO:0006310">
    <property type="term" value="P:DNA recombination"/>
    <property type="evidence" value="ECO:0007669"/>
    <property type="project" value="TreeGrafter"/>
</dbReference>
<dbReference type="InterPro" id="IPR000380">
    <property type="entry name" value="Topo_IA"/>
</dbReference>
<dbReference type="PRINTS" id="PR00417">
    <property type="entry name" value="PRTPISMRASEI"/>
</dbReference>
<keyword evidence="11" id="KW-1185">Reference proteome</keyword>
<evidence type="ECO:0000256" key="7">
    <source>
        <dbReference type="RuleBase" id="RU362092"/>
    </source>
</evidence>
<organism evidence="10 11">
    <name type="scientific">Andalucia godoyi</name>
    <name type="common">Flagellate</name>
    <dbReference type="NCBI Taxonomy" id="505711"/>
    <lineage>
        <taxon>Eukaryota</taxon>
        <taxon>Discoba</taxon>
        <taxon>Jakobida</taxon>
        <taxon>Andalucina</taxon>
        <taxon>Andaluciidae</taxon>
        <taxon>Andalucia</taxon>
    </lineage>
</organism>
<dbReference type="SMART" id="SM00437">
    <property type="entry name" value="TOP1Ac"/>
    <property type="match status" value="1"/>
</dbReference>
<dbReference type="Gene3D" id="1.10.290.10">
    <property type="entry name" value="Topoisomerase I, domain 4"/>
    <property type="match status" value="1"/>
</dbReference>
<dbReference type="InterPro" id="IPR003602">
    <property type="entry name" value="Topo_IA_DNA-bd_dom"/>
</dbReference>
<dbReference type="PROSITE" id="PS52039">
    <property type="entry name" value="TOPO_IA_2"/>
    <property type="match status" value="1"/>
</dbReference>
<gene>
    <name evidence="10" type="ORF">ANDGO_07030</name>
</gene>
<dbReference type="GO" id="GO:0006265">
    <property type="term" value="P:DNA topological change"/>
    <property type="evidence" value="ECO:0007669"/>
    <property type="project" value="InterPro"/>
</dbReference>
<dbReference type="SMART" id="SM00493">
    <property type="entry name" value="TOPRIM"/>
    <property type="match status" value="1"/>
</dbReference>
<evidence type="ECO:0000313" key="11">
    <source>
        <dbReference type="Proteomes" id="UP000799049"/>
    </source>
</evidence>
<dbReference type="InterPro" id="IPR013826">
    <property type="entry name" value="Topo_IA_cen_sub3"/>
</dbReference>
<name>A0A8K0AI32_ANDGO</name>
<dbReference type="InterPro" id="IPR023405">
    <property type="entry name" value="Topo_IA_core_domain"/>
</dbReference>
<feature type="domain" description="Toprim" evidence="8">
    <location>
        <begin position="4"/>
        <end position="153"/>
    </location>
</feature>
<dbReference type="GO" id="GO:0003677">
    <property type="term" value="F:DNA binding"/>
    <property type="evidence" value="ECO:0007669"/>
    <property type="project" value="UniProtKB-KW"/>
</dbReference>
<dbReference type="PROSITE" id="PS00396">
    <property type="entry name" value="TOPO_IA_1"/>
    <property type="match status" value="1"/>
</dbReference>
<dbReference type="InterPro" id="IPR013824">
    <property type="entry name" value="Topo_IA_cen_sub1"/>
</dbReference>
<accession>A0A8K0AI32</accession>
<evidence type="ECO:0000256" key="5">
    <source>
        <dbReference type="ARBA" id="ARBA00023125"/>
    </source>
</evidence>
<reference evidence="10" key="1">
    <citation type="submission" date="2019-09" db="EMBL/GenBank/DDBJ databases">
        <title>The Mitochondrial Proteome of the Jakobid, Andalucia godoyi, a Protist With the Most Gene-Rich and Bacteria-Like Mitochondrial Genome.</title>
        <authorList>
            <person name="Gray M.W."/>
            <person name="Burger G."/>
            <person name="Derelle R."/>
            <person name="Klimes V."/>
            <person name="Leger M."/>
            <person name="Sarrasin M."/>
            <person name="Vlcek C."/>
            <person name="Roger A.J."/>
            <person name="Elias M."/>
            <person name="Lang B.F."/>
        </authorList>
    </citation>
    <scope>NUCLEOTIDE SEQUENCE</scope>
    <source>
        <strain evidence="10">And28</strain>
    </source>
</reference>
<comment type="function">
    <text evidence="7">Introduces a single-strand break via transesterification at a target site in duplex DNA. Releases the supercoiling and torsional tension of DNA introduced during the DNA replication and transcription by transiently cleaving and rejoining one strand of the DNA duplex. The scissile phosphodiester is attacked by the catalytic tyrosine of the enzyme, resulting in the formation of a DNA-(5'-phosphotyrosyl)-enzyme intermediate and the expulsion of a 3'-OH DNA strand.</text>
</comment>
<dbReference type="InterPro" id="IPR034144">
    <property type="entry name" value="TOPRIM_TopoIII"/>
</dbReference>
<protein>
    <recommendedName>
        <fullName evidence="3 7">DNA topoisomerase</fullName>
        <ecNumber evidence="3 7">5.6.2.1</ecNumber>
    </recommendedName>
</protein>
<dbReference type="InterPro" id="IPR003601">
    <property type="entry name" value="Topo_IA_2"/>
</dbReference>
<dbReference type="Pfam" id="PF01131">
    <property type="entry name" value="Topoisom_bac"/>
    <property type="match status" value="1"/>
</dbReference>
<dbReference type="OrthoDB" id="430051at2759"/>
<dbReference type="Gene3D" id="3.40.50.140">
    <property type="match status" value="1"/>
</dbReference>
<dbReference type="InterPro" id="IPR006171">
    <property type="entry name" value="TOPRIM_dom"/>
</dbReference>
<dbReference type="FunFam" id="1.10.290.10:FF:000001">
    <property type="entry name" value="DNA topoisomerase"/>
    <property type="match status" value="1"/>
</dbReference>
<dbReference type="Proteomes" id="UP000799049">
    <property type="component" value="Unassembled WGS sequence"/>
</dbReference>
<evidence type="ECO:0000259" key="8">
    <source>
        <dbReference type="PROSITE" id="PS50880"/>
    </source>
</evidence>
<proteinExistence type="inferred from homology"/>
<dbReference type="CDD" id="cd03362">
    <property type="entry name" value="TOPRIM_TopoIA_TopoIII"/>
    <property type="match status" value="1"/>
</dbReference>
<keyword evidence="5 7" id="KW-0238">DNA-binding</keyword>
<sequence>MGRIVLNVAEKPSAAREIVNILSQNARVSNRSVGRVATMEFESTHPQLGSVTMRFTSVRGHVCGLDFPDEYGWGRCESVEAFSAPVVETIAEDHRDIITTLQKECKDMDTLVIWTDCDREGEAIGFEIIGICQKERRSRPFHVLRARFSSFTPRDINRAFLNLVQPNKNEADAVAFRQEVDLRIGAAFTRWMTDHLQQKFPGLRREENGRRVIYSYGPCQFPTLGFVVERQHKIETFRPETFYSIDMKLDTVHFAWSRGRLFDRLTCFVLYDRCMRAPETVVQSVHKKQARKWRPLPLNTVEFQKLASRKLQMSGEDAMHVAEALYQKGILSYPRTETDLFVRDTISDDEIKTLVALQFESDQWGGYASGLVDGGKFIRPREGRSNDNAHPPIHPTKFTTDFENDNERKVYELVTRHFLACCSQDAIGSETVVQCIVADTETFSASGLIIEQRNFLEVYIYESWSNRVMPAFEQGQRFTPTNLLMTEGRTAPPPLLSEADLISTMDSNGIGTDATIASHIQQVQNRGYVTKNGTTFAATPLGKALVEAYREMDLTPLWKPFLRAKMESDMRLVAQGRLVKDVALAEAVRMYKAAFLSALQKEGVLDDVLARYFAIDHDAFVSSSLHRNCATCNRPYKTRLSKKNQFYISACAPGTNCPGKPFFFPETVKVLQVLPAGCSRCGARRLRICLDENRRHPFFPDHEKVFCLFCDRDVSDRLFGR</sequence>
<evidence type="ECO:0000256" key="6">
    <source>
        <dbReference type="ARBA" id="ARBA00023235"/>
    </source>
</evidence>
<dbReference type="Gene3D" id="2.70.20.10">
    <property type="entry name" value="Topoisomerase I, domain 3"/>
    <property type="match status" value="1"/>
</dbReference>
<dbReference type="PANTHER" id="PTHR11390:SF21">
    <property type="entry name" value="DNA TOPOISOMERASE 3-ALPHA"/>
    <property type="match status" value="1"/>
</dbReference>
<evidence type="ECO:0000259" key="9">
    <source>
        <dbReference type="PROSITE" id="PS52039"/>
    </source>
</evidence>
<dbReference type="PROSITE" id="PS50880">
    <property type="entry name" value="TOPRIM"/>
    <property type="match status" value="1"/>
</dbReference>
<dbReference type="InterPro" id="IPR013825">
    <property type="entry name" value="Topo_IA_cen_sub2"/>
</dbReference>
<keyword evidence="6 7" id="KW-0413">Isomerase</keyword>
<dbReference type="Gene3D" id="1.10.460.10">
    <property type="entry name" value="Topoisomerase I, domain 2"/>
    <property type="match status" value="1"/>
</dbReference>
<dbReference type="GO" id="GO:0031422">
    <property type="term" value="C:RecQ family helicase-topoisomerase III complex"/>
    <property type="evidence" value="ECO:0007669"/>
    <property type="project" value="TreeGrafter"/>
</dbReference>
<dbReference type="GO" id="GO:0006281">
    <property type="term" value="P:DNA repair"/>
    <property type="evidence" value="ECO:0007669"/>
    <property type="project" value="TreeGrafter"/>
</dbReference>
<keyword evidence="4 7" id="KW-0799">Topoisomerase</keyword>
<comment type="catalytic activity">
    <reaction evidence="1 7">
        <text>ATP-independent breakage of single-stranded DNA, followed by passage and rejoining.</text>
        <dbReference type="EC" id="5.6.2.1"/>
    </reaction>
</comment>
<evidence type="ECO:0000256" key="1">
    <source>
        <dbReference type="ARBA" id="ARBA00000213"/>
    </source>
</evidence>
<dbReference type="SUPFAM" id="SSF56712">
    <property type="entry name" value="Prokaryotic type I DNA topoisomerase"/>
    <property type="match status" value="1"/>
</dbReference>
<dbReference type="GO" id="GO:0003917">
    <property type="term" value="F:DNA topoisomerase type I (single strand cut, ATP-independent) activity"/>
    <property type="evidence" value="ECO:0007669"/>
    <property type="project" value="UniProtKB-EC"/>
</dbReference>
<evidence type="ECO:0000256" key="3">
    <source>
        <dbReference type="ARBA" id="ARBA00012891"/>
    </source>
</evidence>
<dbReference type="Pfam" id="PF01751">
    <property type="entry name" value="Toprim"/>
    <property type="match status" value="1"/>
</dbReference>
<dbReference type="EC" id="5.6.2.1" evidence="3 7"/>
<dbReference type="EMBL" id="VRVR01000008">
    <property type="protein sequence ID" value="KAF0852953.1"/>
    <property type="molecule type" value="Genomic_DNA"/>
</dbReference>
<evidence type="ECO:0000313" key="10">
    <source>
        <dbReference type="EMBL" id="KAF0852953.1"/>
    </source>
</evidence>
<feature type="domain" description="Topo IA-type catalytic" evidence="9">
    <location>
        <begin position="167"/>
        <end position="595"/>
    </location>
</feature>
<dbReference type="InterPro" id="IPR013497">
    <property type="entry name" value="Topo_IA_cen"/>
</dbReference>
<dbReference type="InterPro" id="IPR023406">
    <property type="entry name" value="Topo_IA_AS"/>
</dbReference>
<dbReference type="CDD" id="cd00186">
    <property type="entry name" value="TOP1Ac"/>
    <property type="match status" value="1"/>
</dbReference>
<evidence type="ECO:0000256" key="2">
    <source>
        <dbReference type="ARBA" id="ARBA00009446"/>
    </source>
</evidence>
<dbReference type="SMART" id="SM00436">
    <property type="entry name" value="TOP1Bc"/>
    <property type="match status" value="1"/>
</dbReference>
<dbReference type="GO" id="GO:0005634">
    <property type="term" value="C:nucleus"/>
    <property type="evidence" value="ECO:0007669"/>
    <property type="project" value="TreeGrafter"/>
</dbReference>
<evidence type="ECO:0000256" key="4">
    <source>
        <dbReference type="ARBA" id="ARBA00023029"/>
    </source>
</evidence>
<dbReference type="AlphaFoldDB" id="A0A8K0AI32"/>
<dbReference type="PANTHER" id="PTHR11390">
    <property type="entry name" value="PROKARYOTIC DNA TOPOISOMERASE"/>
    <property type="match status" value="1"/>
</dbReference>
<comment type="similarity">
    <text evidence="2 7">Belongs to the type IA topoisomerase family.</text>
</comment>